<reference evidence="2" key="1">
    <citation type="submission" date="2015-01" db="EMBL/GenBank/DDBJ databases">
        <authorList>
            <person name="Aksoy S."/>
            <person name="Warren W."/>
            <person name="Wilson R.K."/>
        </authorList>
    </citation>
    <scope>NUCLEOTIDE SEQUENCE [LARGE SCALE GENOMIC DNA]</scope>
    <source>
        <strain evidence="2">IAEA</strain>
    </source>
</reference>
<dbReference type="AlphaFoldDB" id="A0A1B0BBL3"/>
<dbReference type="EMBL" id="JXJN01011524">
    <property type="status" value="NOT_ANNOTATED_CDS"/>
    <property type="molecule type" value="Genomic_DNA"/>
</dbReference>
<sequence>MYFHFYIPFAYLTNGLAAKIMSEINPIAEKMCKNSDYESSFLDSLNKVRVDQKYCDCTLEVDDDIVKIGEAWSPQELEHEWNSRCIGYTPSVELPAMQISIFNHAAITMDNFPSDCDCLLINVRLMNLVQIYLTEIASFESDPMSTNLTGSLGELDQFLMFLNHLFFVLNVTVGCNDINCGLCERTLHLGCAGVSHEQFFFYIKSKIFDNTYTISAISRGHLFLQFNNGFASMEAELNASLEKEIHSTPQRSQLEQRRYRLIPNHRQERRVIDLAWLPPAMRGARRNRYPETPRATEWRTCRQ</sequence>
<name>A0A1B0BBL3_9MUSC</name>
<dbReference type="Proteomes" id="UP000092460">
    <property type="component" value="Unassembled WGS sequence"/>
</dbReference>
<organism evidence="1 2">
    <name type="scientific">Glossina palpalis gambiensis</name>
    <dbReference type="NCBI Taxonomy" id="67801"/>
    <lineage>
        <taxon>Eukaryota</taxon>
        <taxon>Metazoa</taxon>
        <taxon>Ecdysozoa</taxon>
        <taxon>Arthropoda</taxon>
        <taxon>Hexapoda</taxon>
        <taxon>Insecta</taxon>
        <taxon>Pterygota</taxon>
        <taxon>Neoptera</taxon>
        <taxon>Endopterygota</taxon>
        <taxon>Diptera</taxon>
        <taxon>Brachycera</taxon>
        <taxon>Muscomorpha</taxon>
        <taxon>Hippoboscoidea</taxon>
        <taxon>Glossinidae</taxon>
        <taxon>Glossina</taxon>
    </lineage>
</organism>
<protein>
    <submittedName>
        <fullName evidence="1">Uncharacterized protein</fullName>
    </submittedName>
</protein>
<dbReference type="EnsemblMetazoa" id="GPPI024938-RA">
    <property type="protein sequence ID" value="GPPI024938-PA"/>
    <property type="gene ID" value="GPPI024938"/>
</dbReference>
<dbReference type="EMBL" id="JXJN01011525">
    <property type="status" value="NOT_ANNOTATED_CDS"/>
    <property type="molecule type" value="Genomic_DNA"/>
</dbReference>
<reference evidence="1" key="2">
    <citation type="submission" date="2020-05" db="UniProtKB">
        <authorList>
            <consortium name="EnsemblMetazoa"/>
        </authorList>
    </citation>
    <scope>IDENTIFICATION</scope>
    <source>
        <strain evidence="1">IAEA</strain>
    </source>
</reference>
<evidence type="ECO:0000313" key="2">
    <source>
        <dbReference type="Proteomes" id="UP000092460"/>
    </source>
</evidence>
<dbReference type="VEuPathDB" id="VectorBase:GPPI024938"/>
<keyword evidence="2" id="KW-1185">Reference proteome</keyword>
<proteinExistence type="predicted"/>
<evidence type="ECO:0000313" key="1">
    <source>
        <dbReference type="EnsemblMetazoa" id="GPPI024938-PA"/>
    </source>
</evidence>
<accession>A0A1B0BBL3</accession>